<feature type="transmembrane region" description="Helical" evidence="5">
    <location>
        <begin position="123"/>
        <end position="148"/>
    </location>
</feature>
<evidence type="ECO:0000256" key="1">
    <source>
        <dbReference type="ARBA" id="ARBA00004141"/>
    </source>
</evidence>
<feature type="transmembrane region" description="Helical" evidence="5">
    <location>
        <begin position="190"/>
        <end position="209"/>
    </location>
</feature>
<evidence type="ECO:0000259" key="6">
    <source>
        <dbReference type="PROSITE" id="PS51012"/>
    </source>
</evidence>
<keyword evidence="8" id="KW-1185">Reference proteome</keyword>
<comment type="subcellular location">
    <subcellularLocation>
        <location evidence="5">Cell membrane</location>
        <topology evidence="5">Multi-pass membrane protein</topology>
    </subcellularLocation>
    <subcellularLocation>
        <location evidence="1">Membrane</location>
        <topology evidence="1">Multi-pass membrane protein</topology>
    </subcellularLocation>
</comment>
<evidence type="ECO:0000256" key="2">
    <source>
        <dbReference type="ARBA" id="ARBA00022692"/>
    </source>
</evidence>
<feature type="transmembrane region" description="Helical" evidence="5">
    <location>
        <begin position="246"/>
        <end position="270"/>
    </location>
</feature>
<keyword evidence="4 5" id="KW-0472">Membrane</keyword>
<dbReference type="EMBL" id="JAUSTY010000003">
    <property type="protein sequence ID" value="MDQ0165003.1"/>
    <property type="molecule type" value="Genomic_DNA"/>
</dbReference>
<dbReference type="Pfam" id="PF01061">
    <property type="entry name" value="ABC2_membrane"/>
    <property type="match status" value="1"/>
</dbReference>
<dbReference type="RefSeq" id="WP_307391461.1">
    <property type="nucleotide sequence ID" value="NZ_BAAADK010000010.1"/>
</dbReference>
<dbReference type="InterPro" id="IPR000412">
    <property type="entry name" value="ABC_2_transport"/>
</dbReference>
<evidence type="ECO:0000256" key="5">
    <source>
        <dbReference type="RuleBase" id="RU361157"/>
    </source>
</evidence>
<dbReference type="PIRSF" id="PIRSF006648">
    <property type="entry name" value="DrrB"/>
    <property type="match status" value="1"/>
</dbReference>
<evidence type="ECO:0000256" key="3">
    <source>
        <dbReference type="ARBA" id="ARBA00022989"/>
    </source>
</evidence>
<dbReference type="InterPro" id="IPR013525">
    <property type="entry name" value="ABC2_TM"/>
</dbReference>
<dbReference type="Proteomes" id="UP001235840">
    <property type="component" value="Unassembled WGS sequence"/>
</dbReference>
<sequence length="275" mass="30304">MNNPTNPTQVALYSPRTTPKNPSAIRTIGIFMWRSFQGTKNNFIGYMMDAMLGPVIMMLIFTFLFGGAIAGSTTEYIQYLLPGIFVLTVVPMTVYSGTSICVDISKGVYNRFRTMPFWQPSSVFGPIITDGLRYVTALFVAFGMGMLLGFRPENGAMGSILAILFTILFAFSVSWIFALIGVIAKRPETVSGSSMIFVYPLLFGSSILVDSSTMPKWMQVIVDLNPISIAATTVRELFMGNADSTVVLKGLCICLLIFLVFAPLTLYLYLNKNNK</sequence>
<comment type="caution">
    <text evidence="7">The sequence shown here is derived from an EMBL/GenBank/DDBJ whole genome shotgun (WGS) entry which is preliminary data.</text>
</comment>
<keyword evidence="5" id="KW-0813">Transport</keyword>
<reference evidence="7 8" key="1">
    <citation type="submission" date="2023-07" db="EMBL/GenBank/DDBJ databases">
        <title>Genomic Encyclopedia of Type Strains, Phase IV (KMG-IV): sequencing the most valuable type-strain genomes for metagenomic binning, comparative biology and taxonomic classification.</title>
        <authorList>
            <person name="Goeker M."/>
        </authorList>
    </citation>
    <scope>NUCLEOTIDE SEQUENCE [LARGE SCALE GENOMIC DNA]</scope>
    <source>
        <strain evidence="7 8">DSM 12751</strain>
    </source>
</reference>
<comment type="similarity">
    <text evidence="5">Belongs to the ABC-2 integral membrane protein family.</text>
</comment>
<dbReference type="InterPro" id="IPR051784">
    <property type="entry name" value="Nod_factor_ABC_transporter"/>
</dbReference>
<feature type="transmembrane region" description="Helical" evidence="5">
    <location>
        <begin position="76"/>
        <end position="102"/>
    </location>
</feature>
<evidence type="ECO:0000313" key="8">
    <source>
        <dbReference type="Proteomes" id="UP001235840"/>
    </source>
</evidence>
<dbReference type="PANTHER" id="PTHR43229">
    <property type="entry name" value="NODULATION PROTEIN J"/>
    <property type="match status" value="1"/>
</dbReference>
<dbReference type="PROSITE" id="PS51012">
    <property type="entry name" value="ABC_TM2"/>
    <property type="match status" value="1"/>
</dbReference>
<dbReference type="InterPro" id="IPR047817">
    <property type="entry name" value="ABC2_TM_bact-type"/>
</dbReference>
<keyword evidence="3 5" id="KW-1133">Transmembrane helix</keyword>
<gene>
    <name evidence="7" type="ORF">J2S11_000903</name>
</gene>
<accession>A0ABT9VVK0</accession>
<protein>
    <recommendedName>
        <fullName evidence="5">Transport permease protein</fullName>
    </recommendedName>
</protein>
<evidence type="ECO:0000313" key="7">
    <source>
        <dbReference type="EMBL" id="MDQ0165003.1"/>
    </source>
</evidence>
<feature type="transmembrane region" description="Helical" evidence="5">
    <location>
        <begin position="160"/>
        <end position="183"/>
    </location>
</feature>
<keyword evidence="2 5" id="KW-0812">Transmembrane</keyword>
<organism evidence="7 8">
    <name type="scientific">Caldalkalibacillus horti</name>
    <dbReference type="NCBI Taxonomy" id="77523"/>
    <lineage>
        <taxon>Bacteria</taxon>
        <taxon>Bacillati</taxon>
        <taxon>Bacillota</taxon>
        <taxon>Bacilli</taxon>
        <taxon>Bacillales</taxon>
        <taxon>Bacillaceae</taxon>
        <taxon>Caldalkalibacillus</taxon>
    </lineage>
</organism>
<proteinExistence type="inferred from homology"/>
<evidence type="ECO:0000256" key="4">
    <source>
        <dbReference type="ARBA" id="ARBA00023136"/>
    </source>
</evidence>
<name>A0ABT9VVK0_9BACI</name>
<feature type="domain" description="ABC transmembrane type-2" evidence="6">
    <location>
        <begin position="45"/>
        <end position="272"/>
    </location>
</feature>
<feature type="transmembrane region" description="Helical" evidence="5">
    <location>
        <begin position="50"/>
        <end position="70"/>
    </location>
</feature>
<dbReference type="PANTHER" id="PTHR43229:SF2">
    <property type="entry name" value="NODULATION PROTEIN J"/>
    <property type="match status" value="1"/>
</dbReference>
<keyword evidence="5" id="KW-1003">Cell membrane</keyword>